<feature type="DNA-binding region" description="H-T-H motif" evidence="4">
    <location>
        <begin position="34"/>
        <end position="53"/>
    </location>
</feature>
<dbReference type="PANTHER" id="PTHR47506">
    <property type="entry name" value="TRANSCRIPTIONAL REGULATORY PROTEIN"/>
    <property type="match status" value="1"/>
</dbReference>
<dbReference type="OrthoDB" id="4214267at2"/>
<evidence type="ECO:0000256" key="1">
    <source>
        <dbReference type="ARBA" id="ARBA00023015"/>
    </source>
</evidence>
<dbReference type="AlphaFoldDB" id="A0A1G6T155"/>
<keyword evidence="7" id="KW-1185">Reference proteome</keyword>
<dbReference type="STRING" id="675864.SAMN04489747_0475"/>
<dbReference type="PROSITE" id="PS50977">
    <property type="entry name" value="HTH_TETR_2"/>
    <property type="match status" value="1"/>
</dbReference>
<evidence type="ECO:0000313" key="6">
    <source>
        <dbReference type="EMBL" id="SDD22115.1"/>
    </source>
</evidence>
<evidence type="ECO:0000256" key="4">
    <source>
        <dbReference type="PROSITE-ProRule" id="PRU00335"/>
    </source>
</evidence>
<dbReference type="EMBL" id="LT629688">
    <property type="protein sequence ID" value="SDD22115.1"/>
    <property type="molecule type" value="Genomic_DNA"/>
</dbReference>
<feature type="domain" description="HTH tetR-type" evidence="5">
    <location>
        <begin position="11"/>
        <end position="71"/>
    </location>
</feature>
<dbReference type="Proteomes" id="UP000198546">
    <property type="component" value="Chromosome i"/>
</dbReference>
<proteinExistence type="predicted"/>
<gene>
    <name evidence="6" type="ORF">SAMN04489747_0475</name>
</gene>
<dbReference type="PANTHER" id="PTHR47506:SF1">
    <property type="entry name" value="HTH-TYPE TRANSCRIPTIONAL REGULATOR YJDC"/>
    <property type="match status" value="1"/>
</dbReference>
<dbReference type="InterPro" id="IPR009057">
    <property type="entry name" value="Homeodomain-like_sf"/>
</dbReference>
<keyword evidence="3" id="KW-0804">Transcription</keyword>
<dbReference type="Gene3D" id="1.10.357.10">
    <property type="entry name" value="Tetracycline Repressor, domain 2"/>
    <property type="match status" value="1"/>
</dbReference>
<keyword evidence="1" id="KW-0805">Transcription regulation</keyword>
<keyword evidence="2 4" id="KW-0238">DNA-binding</keyword>
<dbReference type="GO" id="GO:0003677">
    <property type="term" value="F:DNA binding"/>
    <property type="evidence" value="ECO:0007669"/>
    <property type="project" value="UniProtKB-UniRule"/>
</dbReference>
<dbReference type="Pfam" id="PF00440">
    <property type="entry name" value="TetR_N"/>
    <property type="match status" value="1"/>
</dbReference>
<sequence length="197" mass="20765">MNTQRTAATGSDLRDQVVRAADALFYERGIQSVGMDAVRDASGVSLKRLYALVGSKDELVVAVLRLRQQSLRDGLTTSRDQAQDARGRALSIFDFLDAWFCEPGFRGCGFINAFGELGPRSEEVSAVVRETKAAFREYVEELVRAAGGSPAVALQIVLLAEGAQTTAAISGDATIAARAKAAAAALLDADVASSPGQ</sequence>
<evidence type="ECO:0000256" key="3">
    <source>
        <dbReference type="ARBA" id="ARBA00023163"/>
    </source>
</evidence>
<dbReference type="RefSeq" id="WP_090590267.1">
    <property type="nucleotide sequence ID" value="NZ_LT629688.1"/>
</dbReference>
<evidence type="ECO:0000259" key="5">
    <source>
        <dbReference type="PROSITE" id="PS50977"/>
    </source>
</evidence>
<dbReference type="InterPro" id="IPR036271">
    <property type="entry name" value="Tet_transcr_reg_TetR-rel_C_sf"/>
</dbReference>
<evidence type="ECO:0000313" key="7">
    <source>
        <dbReference type="Proteomes" id="UP000198546"/>
    </source>
</evidence>
<dbReference type="InterPro" id="IPR001647">
    <property type="entry name" value="HTH_TetR"/>
</dbReference>
<evidence type="ECO:0000256" key="2">
    <source>
        <dbReference type="ARBA" id="ARBA00023125"/>
    </source>
</evidence>
<dbReference type="SUPFAM" id="SSF48498">
    <property type="entry name" value="Tetracyclin repressor-like, C-terminal domain"/>
    <property type="match status" value="1"/>
</dbReference>
<organism evidence="6 7">
    <name type="scientific">Auraticoccus monumenti</name>
    <dbReference type="NCBI Taxonomy" id="675864"/>
    <lineage>
        <taxon>Bacteria</taxon>
        <taxon>Bacillati</taxon>
        <taxon>Actinomycetota</taxon>
        <taxon>Actinomycetes</taxon>
        <taxon>Propionibacteriales</taxon>
        <taxon>Propionibacteriaceae</taxon>
        <taxon>Auraticoccus</taxon>
    </lineage>
</organism>
<protein>
    <submittedName>
        <fullName evidence="6">DNA-binding transcriptional regulator, AcrR family</fullName>
    </submittedName>
</protein>
<name>A0A1G6T155_9ACTN</name>
<dbReference type="SUPFAM" id="SSF46689">
    <property type="entry name" value="Homeodomain-like"/>
    <property type="match status" value="1"/>
</dbReference>
<accession>A0A1G6T155</accession>
<reference evidence="6 7" key="1">
    <citation type="submission" date="2016-10" db="EMBL/GenBank/DDBJ databases">
        <authorList>
            <person name="de Groot N.N."/>
        </authorList>
    </citation>
    <scope>NUCLEOTIDE SEQUENCE [LARGE SCALE GENOMIC DNA]</scope>
    <source>
        <strain evidence="6 7">MON 2.2</strain>
    </source>
</reference>